<dbReference type="EMBL" id="UGEM01000004">
    <property type="protein sequence ID" value="STP17671.1"/>
    <property type="molecule type" value="Genomic_DNA"/>
</dbReference>
<evidence type="ECO:0000313" key="4">
    <source>
        <dbReference type="Proteomes" id="UP000255153"/>
    </source>
</evidence>
<name>A0A376HPM1_ECOLX</name>
<protein>
    <submittedName>
        <fullName evidence="1">Uncharacterized protein</fullName>
    </submittedName>
</protein>
<accession>A0A376HPM1</accession>
<gene>
    <name evidence="1" type="ORF">NCTC8603_03001</name>
    <name evidence="2" type="ORF">NCTC9075_01101</name>
</gene>
<proteinExistence type="predicted"/>
<evidence type="ECO:0000313" key="2">
    <source>
        <dbReference type="EMBL" id="STP17671.1"/>
    </source>
</evidence>
<dbReference type="Proteomes" id="UP000254181">
    <property type="component" value="Unassembled WGS sequence"/>
</dbReference>
<dbReference type="AlphaFoldDB" id="A0A376HPM1"/>
<organism evidence="1 4">
    <name type="scientific">Escherichia coli</name>
    <dbReference type="NCBI Taxonomy" id="562"/>
    <lineage>
        <taxon>Bacteria</taxon>
        <taxon>Pseudomonadati</taxon>
        <taxon>Pseudomonadota</taxon>
        <taxon>Gammaproteobacteria</taxon>
        <taxon>Enterobacterales</taxon>
        <taxon>Enterobacteriaceae</taxon>
        <taxon>Escherichia</taxon>
    </lineage>
</organism>
<dbReference type="Proteomes" id="UP000255153">
    <property type="component" value="Unassembled WGS sequence"/>
</dbReference>
<sequence length="39" mass="4273">MDQFNAPQSGGALKITQYAVFIVYQVENNPGNIRLSCGK</sequence>
<evidence type="ECO:0000313" key="3">
    <source>
        <dbReference type="Proteomes" id="UP000254181"/>
    </source>
</evidence>
<reference evidence="3 4" key="1">
    <citation type="submission" date="2018-06" db="EMBL/GenBank/DDBJ databases">
        <authorList>
            <consortium name="Pathogen Informatics"/>
            <person name="Doyle S."/>
        </authorList>
    </citation>
    <scope>NUCLEOTIDE SEQUENCE [LARGE SCALE GENOMIC DNA]</scope>
    <source>
        <strain evidence="1 4">NCTC8603</strain>
        <strain evidence="2 3">NCTC9075</strain>
    </source>
</reference>
<dbReference type="EMBL" id="UGEE01000003">
    <property type="protein sequence ID" value="STK84173.1"/>
    <property type="molecule type" value="Genomic_DNA"/>
</dbReference>
<evidence type="ECO:0000313" key="1">
    <source>
        <dbReference type="EMBL" id="STK84173.1"/>
    </source>
</evidence>